<protein>
    <submittedName>
        <fullName evidence="2">Putative secreted protein</fullName>
    </submittedName>
</protein>
<evidence type="ECO:0000313" key="2">
    <source>
        <dbReference type="EMBL" id="MBW80042.1"/>
    </source>
</evidence>
<feature type="signal peptide" evidence="1">
    <location>
        <begin position="1"/>
        <end position="22"/>
    </location>
</feature>
<feature type="chain" id="PRO_5014837678" evidence="1">
    <location>
        <begin position="23"/>
        <end position="66"/>
    </location>
</feature>
<reference evidence="2" key="1">
    <citation type="submission" date="2018-01" db="EMBL/GenBank/DDBJ databases">
        <title>An insight into the sialome of Amazonian anophelines.</title>
        <authorList>
            <person name="Ribeiro J.M."/>
            <person name="Scarpassa V."/>
            <person name="Calvo E."/>
        </authorList>
    </citation>
    <scope>NUCLEOTIDE SEQUENCE</scope>
</reference>
<accession>A0A2M4DR92</accession>
<keyword evidence="1" id="KW-0732">Signal</keyword>
<sequence length="66" mass="7375">MMAMASVVKLLHAISFSKSAQCANDDDNDDDDDDNDTTVCIAFSQIARNSNHQSCKFVYHPSIYCR</sequence>
<dbReference type="AlphaFoldDB" id="A0A2M4DR92"/>
<dbReference type="EMBL" id="GGFL01015864">
    <property type="protein sequence ID" value="MBW80042.1"/>
    <property type="molecule type" value="Transcribed_RNA"/>
</dbReference>
<proteinExistence type="predicted"/>
<organism evidence="2">
    <name type="scientific">Anopheles darlingi</name>
    <name type="common">Mosquito</name>
    <dbReference type="NCBI Taxonomy" id="43151"/>
    <lineage>
        <taxon>Eukaryota</taxon>
        <taxon>Metazoa</taxon>
        <taxon>Ecdysozoa</taxon>
        <taxon>Arthropoda</taxon>
        <taxon>Hexapoda</taxon>
        <taxon>Insecta</taxon>
        <taxon>Pterygota</taxon>
        <taxon>Neoptera</taxon>
        <taxon>Endopterygota</taxon>
        <taxon>Diptera</taxon>
        <taxon>Nematocera</taxon>
        <taxon>Culicoidea</taxon>
        <taxon>Culicidae</taxon>
        <taxon>Anophelinae</taxon>
        <taxon>Anopheles</taxon>
    </lineage>
</organism>
<evidence type="ECO:0000256" key="1">
    <source>
        <dbReference type="SAM" id="SignalP"/>
    </source>
</evidence>
<name>A0A2M4DR92_ANODA</name>